<keyword evidence="11" id="KW-0594">Phospholipid biosynthesis</keyword>
<dbReference type="Gene3D" id="3.40.50.10330">
    <property type="entry name" value="Probable inorganic polyphosphate/atp-NAD kinase, domain 1"/>
    <property type="match status" value="1"/>
</dbReference>
<keyword evidence="7 14" id="KW-0418">Kinase</keyword>
<dbReference type="PANTHER" id="PTHR12358:SF106">
    <property type="entry name" value="LIPID KINASE YEGS"/>
    <property type="match status" value="1"/>
</dbReference>
<dbReference type="NCBIfam" id="TIGR00147">
    <property type="entry name" value="YegS/Rv2252/BmrU family lipid kinase"/>
    <property type="match status" value="1"/>
</dbReference>
<accession>A0A4R9C234</accession>
<dbReference type="EMBL" id="SCFR01000016">
    <property type="protein sequence ID" value="TFF65795.1"/>
    <property type="molecule type" value="Genomic_DNA"/>
</dbReference>
<dbReference type="Pfam" id="PF00781">
    <property type="entry name" value="DAGK_cat"/>
    <property type="match status" value="1"/>
</dbReference>
<keyword evidence="5" id="KW-0479">Metal-binding</keyword>
<dbReference type="InterPro" id="IPR016064">
    <property type="entry name" value="NAD/diacylglycerol_kinase_sf"/>
</dbReference>
<dbReference type="PROSITE" id="PS50146">
    <property type="entry name" value="DAGK"/>
    <property type="match status" value="1"/>
</dbReference>
<dbReference type="InterPro" id="IPR001206">
    <property type="entry name" value="Diacylglycerol_kinase_cat_dom"/>
</dbReference>
<feature type="domain" description="DAGKc" evidence="13">
    <location>
        <begin position="2"/>
        <end position="133"/>
    </location>
</feature>
<keyword evidence="8" id="KW-0067">ATP-binding</keyword>
<evidence type="ECO:0000313" key="14">
    <source>
        <dbReference type="EMBL" id="TFF65795.1"/>
    </source>
</evidence>
<evidence type="ECO:0000256" key="12">
    <source>
        <dbReference type="ARBA" id="ARBA00023264"/>
    </source>
</evidence>
<protein>
    <submittedName>
        <fullName evidence="14">Diacylglycerol kinase family lipid kinase</fullName>
    </submittedName>
</protein>
<evidence type="ECO:0000313" key="15">
    <source>
        <dbReference type="Proteomes" id="UP000297454"/>
    </source>
</evidence>
<dbReference type="SMART" id="SM00046">
    <property type="entry name" value="DAGKc"/>
    <property type="match status" value="1"/>
</dbReference>
<keyword evidence="4" id="KW-0808">Transferase</keyword>
<dbReference type="PANTHER" id="PTHR12358">
    <property type="entry name" value="SPHINGOSINE KINASE"/>
    <property type="match status" value="1"/>
</dbReference>
<evidence type="ECO:0000256" key="8">
    <source>
        <dbReference type="ARBA" id="ARBA00022840"/>
    </source>
</evidence>
<evidence type="ECO:0000256" key="10">
    <source>
        <dbReference type="ARBA" id="ARBA00023098"/>
    </source>
</evidence>
<dbReference type="GO" id="GO:0005886">
    <property type="term" value="C:plasma membrane"/>
    <property type="evidence" value="ECO:0007669"/>
    <property type="project" value="TreeGrafter"/>
</dbReference>
<evidence type="ECO:0000259" key="13">
    <source>
        <dbReference type="PROSITE" id="PS50146"/>
    </source>
</evidence>
<sequence>MGRYSNIKVIANPQSGKSDSKDFEELIKEQLSKYYKTVDFEYTKEVGDATIIAAKACEDNYHSICSVGGDGTLSEVIEGMVKYEKSPKLVIFPAGTGNIMSKSLKIGQNKKTVINSIDFTKTKKIDIGKAGEKVFSFALSIGQIPEAINEVTNEEKEKNGFFAYFSNLLKRLIRKRKTHYLRVIVDGKEYEGKVDHLLILVSDKFGNLNIPNEESSIDDGYLNVYILKKGAIFEKLRVGIEVIIGNLLDNENVEYMKGKNIRIESLNSEKINVDLDGDRGPRLPLDVSILNKNIEVFTGKKYIK</sequence>
<dbReference type="OrthoDB" id="142078at2"/>
<comment type="caution">
    <text evidence="14">The sequence shown here is derived from an EMBL/GenBank/DDBJ whole genome shotgun (WGS) entry which is preliminary data.</text>
</comment>
<name>A0A4R9C234_9FIRM</name>
<evidence type="ECO:0000256" key="1">
    <source>
        <dbReference type="ARBA" id="ARBA00001946"/>
    </source>
</evidence>
<dbReference type="Pfam" id="PF19279">
    <property type="entry name" value="YegS_C"/>
    <property type="match status" value="1"/>
</dbReference>
<keyword evidence="9" id="KW-0460">Magnesium</keyword>
<dbReference type="SUPFAM" id="SSF111331">
    <property type="entry name" value="NAD kinase/diacylglycerol kinase-like"/>
    <property type="match status" value="1"/>
</dbReference>
<organism evidence="14 15">
    <name type="scientific">Helcococcus ovis</name>
    <dbReference type="NCBI Taxonomy" id="72026"/>
    <lineage>
        <taxon>Bacteria</taxon>
        <taxon>Bacillati</taxon>
        <taxon>Bacillota</taxon>
        <taxon>Tissierellia</taxon>
        <taxon>Tissierellales</taxon>
        <taxon>Peptoniphilaceae</taxon>
        <taxon>Helcococcus</taxon>
    </lineage>
</organism>
<keyword evidence="15" id="KW-1185">Reference proteome</keyword>
<dbReference type="GeneID" id="97031147"/>
<dbReference type="RefSeq" id="WP_134711062.1">
    <property type="nucleotide sequence ID" value="NZ_CP119081.1"/>
</dbReference>
<evidence type="ECO:0000256" key="9">
    <source>
        <dbReference type="ARBA" id="ARBA00022842"/>
    </source>
</evidence>
<evidence type="ECO:0000256" key="5">
    <source>
        <dbReference type="ARBA" id="ARBA00022723"/>
    </source>
</evidence>
<gene>
    <name evidence="14" type="ORF">EQF91_05215</name>
</gene>
<reference evidence="14 15" key="1">
    <citation type="submission" date="2019-01" db="EMBL/GenBank/DDBJ databases">
        <title>Draft Genome Sequences of Helcococcus ovis Strains Isolated from the Uterus and Vagina of Dairy Cows with Metritis.</title>
        <authorList>
            <person name="Cunha F."/>
            <person name="Jeon S.J."/>
            <person name="Kutzer P."/>
            <person name="Galvao K.N."/>
        </authorList>
    </citation>
    <scope>NUCLEOTIDE SEQUENCE [LARGE SCALE GENOMIC DNA]</scope>
    <source>
        <strain evidence="14 15">KG-37</strain>
    </source>
</reference>
<evidence type="ECO:0000256" key="6">
    <source>
        <dbReference type="ARBA" id="ARBA00022741"/>
    </source>
</evidence>
<dbReference type="AlphaFoldDB" id="A0A4R9C234"/>
<dbReference type="GO" id="GO:0046872">
    <property type="term" value="F:metal ion binding"/>
    <property type="evidence" value="ECO:0007669"/>
    <property type="project" value="UniProtKB-KW"/>
</dbReference>
<dbReference type="Gene3D" id="2.60.200.40">
    <property type="match status" value="1"/>
</dbReference>
<dbReference type="GO" id="GO:0004143">
    <property type="term" value="F:ATP-dependent diacylglycerol kinase activity"/>
    <property type="evidence" value="ECO:0007669"/>
    <property type="project" value="TreeGrafter"/>
</dbReference>
<dbReference type="Proteomes" id="UP000297454">
    <property type="component" value="Unassembled WGS sequence"/>
</dbReference>
<comment type="similarity">
    <text evidence="2">Belongs to the diacylglycerol/lipid kinase family.</text>
</comment>
<evidence type="ECO:0000256" key="3">
    <source>
        <dbReference type="ARBA" id="ARBA00022516"/>
    </source>
</evidence>
<dbReference type="InterPro" id="IPR050187">
    <property type="entry name" value="Lipid_Phosphate_FormReg"/>
</dbReference>
<keyword evidence="12" id="KW-1208">Phospholipid metabolism</keyword>
<evidence type="ECO:0000256" key="2">
    <source>
        <dbReference type="ARBA" id="ARBA00005983"/>
    </source>
</evidence>
<dbReference type="InterPro" id="IPR017438">
    <property type="entry name" value="ATP-NAD_kinase_N"/>
</dbReference>
<proteinExistence type="inferred from homology"/>
<evidence type="ECO:0000256" key="4">
    <source>
        <dbReference type="ARBA" id="ARBA00022679"/>
    </source>
</evidence>
<dbReference type="InterPro" id="IPR005218">
    <property type="entry name" value="Diacylglycerol/lipid_kinase"/>
</dbReference>
<dbReference type="InterPro" id="IPR045540">
    <property type="entry name" value="YegS/DAGK_C"/>
</dbReference>
<dbReference type="GO" id="GO:0008654">
    <property type="term" value="P:phospholipid biosynthetic process"/>
    <property type="evidence" value="ECO:0007669"/>
    <property type="project" value="UniProtKB-KW"/>
</dbReference>
<keyword evidence="10" id="KW-0443">Lipid metabolism</keyword>
<comment type="cofactor">
    <cofactor evidence="1">
        <name>Mg(2+)</name>
        <dbReference type="ChEBI" id="CHEBI:18420"/>
    </cofactor>
</comment>
<evidence type="ECO:0000256" key="11">
    <source>
        <dbReference type="ARBA" id="ARBA00023209"/>
    </source>
</evidence>
<keyword evidence="6" id="KW-0547">Nucleotide-binding</keyword>
<dbReference type="GO" id="GO:0005524">
    <property type="term" value="F:ATP binding"/>
    <property type="evidence" value="ECO:0007669"/>
    <property type="project" value="UniProtKB-KW"/>
</dbReference>
<keyword evidence="3" id="KW-0444">Lipid biosynthesis</keyword>
<evidence type="ECO:0000256" key="7">
    <source>
        <dbReference type="ARBA" id="ARBA00022777"/>
    </source>
</evidence>